<organism evidence="4 5">
    <name type="scientific">Terrihabitans rhizophilus</name>
    <dbReference type="NCBI Taxonomy" id="3092662"/>
    <lineage>
        <taxon>Bacteria</taxon>
        <taxon>Pseudomonadati</taxon>
        <taxon>Pseudomonadota</taxon>
        <taxon>Alphaproteobacteria</taxon>
        <taxon>Hyphomicrobiales</taxon>
        <taxon>Terrihabitans</taxon>
    </lineage>
</organism>
<feature type="chain" id="PRO_5046511546" evidence="2">
    <location>
        <begin position="22"/>
        <end position="311"/>
    </location>
</feature>
<evidence type="ECO:0000313" key="5">
    <source>
        <dbReference type="Proteomes" id="UP001274321"/>
    </source>
</evidence>
<feature type="compositionally biased region" description="Low complexity" evidence="1">
    <location>
        <begin position="41"/>
        <end position="60"/>
    </location>
</feature>
<keyword evidence="2" id="KW-0732">Signal</keyword>
<feature type="region of interest" description="Disordered" evidence="1">
    <location>
        <begin position="141"/>
        <end position="201"/>
    </location>
</feature>
<dbReference type="InterPro" id="IPR011033">
    <property type="entry name" value="PRC_barrel-like_sf"/>
</dbReference>
<dbReference type="EMBL" id="JAXAFJ010000013">
    <property type="protein sequence ID" value="MDX6807574.1"/>
    <property type="molecule type" value="Genomic_DNA"/>
</dbReference>
<evidence type="ECO:0000313" key="4">
    <source>
        <dbReference type="EMBL" id="MDX6807574.1"/>
    </source>
</evidence>
<evidence type="ECO:0000256" key="1">
    <source>
        <dbReference type="SAM" id="MobiDB-lite"/>
    </source>
</evidence>
<feature type="domain" description="PRC-barrel" evidence="3">
    <location>
        <begin position="66"/>
        <end position="119"/>
    </location>
</feature>
<reference evidence="4 5" key="1">
    <citation type="submission" date="2023-11" db="EMBL/GenBank/DDBJ databases">
        <authorList>
            <person name="Bao R."/>
        </authorList>
    </citation>
    <scope>NUCLEOTIDE SEQUENCE [LARGE SCALE GENOMIC DNA]</scope>
    <source>
        <strain evidence="4 5">PJ23</strain>
    </source>
</reference>
<dbReference type="InterPro" id="IPR027275">
    <property type="entry name" value="PRC-brl_dom"/>
</dbReference>
<feature type="region of interest" description="Disordered" evidence="1">
    <location>
        <begin position="25"/>
        <end position="71"/>
    </location>
</feature>
<dbReference type="Proteomes" id="UP001274321">
    <property type="component" value="Unassembled WGS sequence"/>
</dbReference>
<feature type="compositionally biased region" description="Low complexity" evidence="1">
    <location>
        <begin position="153"/>
        <end position="183"/>
    </location>
</feature>
<name>A0ABU4RRV1_9HYPH</name>
<feature type="signal peptide" evidence="2">
    <location>
        <begin position="1"/>
        <end position="21"/>
    </location>
</feature>
<comment type="caution">
    <text evidence="4">The sequence shown here is derived from an EMBL/GenBank/DDBJ whole genome shotgun (WGS) entry which is preliminary data.</text>
</comment>
<feature type="region of interest" description="Disordered" evidence="1">
    <location>
        <begin position="286"/>
        <end position="311"/>
    </location>
</feature>
<accession>A0ABU4RRV1</accession>
<evidence type="ECO:0000256" key="2">
    <source>
        <dbReference type="SAM" id="SignalP"/>
    </source>
</evidence>
<dbReference type="SUPFAM" id="SSF50346">
    <property type="entry name" value="PRC-barrel domain"/>
    <property type="match status" value="1"/>
</dbReference>
<sequence>MMKRLLLSGAALSMMAGLAMAQAPADPVQNTNPPAPVSPHAIAPQNAPADAAADNATQNQESPNLYSNLQGADLVDGQDKSLGRVADVILDSSGQLRQIVVGHGGLLGIGETLRAVDAAELPQVQDGKVRMPDMTTASLESLPQYNYPEAETGRASTSGSAAPATTEAPAAANAPAGTVATGGNQPGSTTDLNANSSAAPASGEAANTAAASSDMASGAAVSGSDMWPASYLVGAKITNAQESAAINDLRFEGNKVAAALVDKGSLGLGSDVSEVPFTNLALAGSPKSPKITLKSGTPNIAVEGQAPAANQ</sequence>
<dbReference type="PANTHER" id="PTHR36505:SF1">
    <property type="entry name" value="BLR1072 PROTEIN"/>
    <property type="match status" value="1"/>
</dbReference>
<protein>
    <submittedName>
        <fullName evidence="4">PRC-barrel domain-containing protein</fullName>
    </submittedName>
</protein>
<proteinExistence type="predicted"/>
<dbReference type="RefSeq" id="WP_319845715.1">
    <property type="nucleotide sequence ID" value="NZ_JAXAFJ010000013.1"/>
</dbReference>
<dbReference type="Gene3D" id="2.30.30.240">
    <property type="entry name" value="PRC-barrel domain"/>
    <property type="match status" value="1"/>
</dbReference>
<evidence type="ECO:0000259" key="3">
    <source>
        <dbReference type="Pfam" id="PF05239"/>
    </source>
</evidence>
<feature type="compositionally biased region" description="Polar residues" evidence="1">
    <location>
        <begin position="61"/>
        <end position="70"/>
    </location>
</feature>
<dbReference type="Pfam" id="PF05239">
    <property type="entry name" value="PRC"/>
    <property type="match status" value="1"/>
</dbReference>
<dbReference type="PANTHER" id="PTHR36505">
    <property type="entry name" value="BLR1072 PROTEIN"/>
    <property type="match status" value="1"/>
</dbReference>
<keyword evidence="5" id="KW-1185">Reference proteome</keyword>
<gene>
    <name evidence="4" type="ORF">SCD90_16025</name>
</gene>